<dbReference type="AlphaFoldDB" id="A0AAV4GXB9"/>
<sequence>MSKISKQSPAQYGRSISEEIPPPSRPPPVLSSRFEPDFNTQSEVLADIAKNLPRVVKCDRSTVRSTRLPFDLSQSLLLHSKRSVIKVGARSVLFDKEKGRFQDVGDDILVPEDYPGWFGVIGSPKDIKSESTVPYYRTIGKLGITNCREFLVGGTHCVNGFTRIAGNQSWEYYKVPPGEVLRRVGVYQERKKLRSGGIFSSRSRIVIEVYLRCYDTRDRDIHISANEEGVFYILTQDGPMNKTPVMTMSQIVQRYRNNFPLVVKLLFGPVPKAKCAFKDTLRLNEVAMSHTVIASTMENLRNINLEIPLDDSMRFYAAIHSPTLTESRLYKQAYNDCEAKAPTYKRNMKVLVGVILKDDLPPPPPLPESTNPPSGTESYKERRDEACSDGSPVAVRRDTSRRYSRLSVISRIITLNSVEQSDFAANIPPSPEASPSPQNKQLSLKHRKRTSSKNSMPGQLDLVEDYKPPEEPETIQADSTDRSMSEEGRKRLQKYINSKDGPSMLSHYEQPGSLLISNEDSEDSNIYGAAWQSSSIKRTSGAGIRIPSKPGKPTDPQAVMPTLNENNMQSDFDPPPLDLNGLTLDHVPDAAYLLPSPEDLPSPKFVALYGDPQLSNSARSLNARSSPFSSQASSLSLSSNADNGELQTDNFQGQDNQSQYENTISSSPAFPTPPTSIADVFNKQPYHATVAEAASYQHVYNDLYDGQQRTAQVLQSNLPILTPHASGEDRYCSPIDQSTNGIDGDYITPLETNHYATPEDHSNISNPYEPPSAFWQESDPIGDGFALFRFQNVEPRAGPRREIIRDSGVETDEFPNTTPEQNPYDHPTVSDRQSIVAPPTPRTIYDTPYPENPMLDALQRKLQERNTRMNSISPPLSSETATSEPSSSLAKARPVHLDINLPPPLPSNHPSLTPNKAAFSLVSSIHNTATPPPETCNKDVLIEELRKTGLKSSSELAFQALQDADVTMLVQRKDDLDDVLITLLPSIGAVDLSKISMCIKNMVNKISQK</sequence>
<gene>
    <name evidence="3" type="ORF">ElyMa_006134900</name>
</gene>
<feature type="compositionally biased region" description="Basic and acidic residues" evidence="1">
    <location>
        <begin position="479"/>
        <end position="489"/>
    </location>
</feature>
<dbReference type="Pfam" id="PF12736">
    <property type="entry name" value="CABIT"/>
    <property type="match status" value="1"/>
</dbReference>
<evidence type="ECO:0000259" key="2">
    <source>
        <dbReference type="Pfam" id="PF12736"/>
    </source>
</evidence>
<dbReference type="EMBL" id="BMAT01012318">
    <property type="protein sequence ID" value="GFR89815.1"/>
    <property type="molecule type" value="Genomic_DNA"/>
</dbReference>
<feature type="region of interest" description="Disordered" evidence="1">
    <location>
        <begin position="798"/>
        <end position="851"/>
    </location>
</feature>
<comment type="caution">
    <text evidence="3">The sequence shown here is derived from an EMBL/GenBank/DDBJ whole genome shotgun (WGS) entry which is preliminary data.</text>
</comment>
<feature type="region of interest" description="Disordered" evidence="1">
    <location>
        <begin position="1"/>
        <end position="30"/>
    </location>
</feature>
<proteinExistence type="predicted"/>
<organism evidence="3 4">
    <name type="scientific">Elysia marginata</name>
    <dbReference type="NCBI Taxonomy" id="1093978"/>
    <lineage>
        <taxon>Eukaryota</taxon>
        <taxon>Metazoa</taxon>
        <taxon>Spiralia</taxon>
        <taxon>Lophotrochozoa</taxon>
        <taxon>Mollusca</taxon>
        <taxon>Gastropoda</taxon>
        <taxon>Heterobranchia</taxon>
        <taxon>Euthyneura</taxon>
        <taxon>Panpulmonata</taxon>
        <taxon>Sacoglossa</taxon>
        <taxon>Placobranchoidea</taxon>
        <taxon>Plakobranchidae</taxon>
        <taxon>Elysia</taxon>
    </lineage>
</organism>
<feature type="region of interest" description="Disordered" evidence="1">
    <location>
        <begin position="618"/>
        <end position="678"/>
    </location>
</feature>
<evidence type="ECO:0000313" key="3">
    <source>
        <dbReference type="EMBL" id="GFR89815.1"/>
    </source>
</evidence>
<feature type="compositionally biased region" description="Basic and acidic residues" evidence="1">
    <location>
        <begin position="798"/>
        <end position="808"/>
    </location>
</feature>
<evidence type="ECO:0000256" key="1">
    <source>
        <dbReference type="SAM" id="MobiDB-lite"/>
    </source>
</evidence>
<feature type="compositionally biased region" description="Polar residues" evidence="1">
    <location>
        <begin position="1"/>
        <end position="10"/>
    </location>
</feature>
<protein>
    <recommendedName>
        <fullName evidence="2">CABIT domain-containing protein</fullName>
    </recommendedName>
</protein>
<accession>A0AAV4GXB9</accession>
<dbReference type="InterPro" id="IPR025946">
    <property type="entry name" value="CABIT_dom"/>
</dbReference>
<feature type="compositionally biased region" description="Polar residues" evidence="1">
    <location>
        <begin position="640"/>
        <end position="662"/>
    </location>
</feature>
<feature type="region of interest" description="Disordered" evidence="1">
    <location>
        <begin position="749"/>
        <end position="771"/>
    </location>
</feature>
<feature type="domain" description="CABIT" evidence="2">
    <location>
        <begin position="52"/>
        <end position="303"/>
    </location>
</feature>
<feature type="compositionally biased region" description="Polar residues" evidence="1">
    <location>
        <begin position="368"/>
        <end position="377"/>
    </location>
</feature>
<feature type="compositionally biased region" description="Low complexity" evidence="1">
    <location>
        <begin position="873"/>
        <end position="890"/>
    </location>
</feature>
<feature type="compositionally biased region" description="Pro residues" evidence="1">
    <location>
        <begin position="20"/>
        <end position="29"/>
    </location>
</feature>
<feature type="region of interest" description="Disordered" evidence="1">
    <location>
        <begin position="869"/>
        <end position="892"/>
    </location>
</feature>
<reference evidence="3 4" key="1">
    <citation type="journal article" date="2021" name="Elife">
        <title>Chloroplast acquisition without the gene transfer in kleptoplastic sea slugs, Plakobranchus ocellatus.</title>
        <authorList>
            <person name="Maeda T."/>
            <person name="Takahashi S."/>
            <person name="Yoshida T."/>
            <person name="Shimamura S."/>
            <person name="Takaki Y."/>
            <person name="Nagai Y."/>
            <person name="Toyoda A."/>
            <person name="Suzuki Y."/>
            <person name="Arimoto A."/>
            <person name="Ishii H."/>
            <person name="Satoh N."/>
            <person name="Nishiyama T."/>
            <person name="Hasebe M."/>
            <person name="Maruyama T."/>
            <person name="Minagawa J."/>
            <person name="Obokata J."/>
            <person name="Shigenobu S."/>
        </authorList>
    </citation>
    <scope>NUCLEOTIDE SEQUENCE [LARGE SCALE GENOMIC DNA]</scope>
</reference>
<keyword evidence="4" id="KW-1185">Reference proteome</keyword>
<dbReference type="Proteomes" id="UP000762676">
    <property type="component" value="Unassembled WGS sequence"/>
</dbReference>
<feature type="compositionally biased region" description="Low complexity" evidence="1">
    <location>
        <begin position="618"/>
        <end position="639"/>
    </location>
</feature>
<evidence type="ECO:0000313" key="4">
    <source>
        <dbReference type="Proteomes" id="UP000762676"/>
    </source>
</evidence>
<feature type="region of interest" description="Disordered" evidence="1">
    <location>
        <begin position="424"/>
        <end position="489"/>
    </location>
</feature>
<name>A0AAV4GXB9_9GAST</name>
<feature type="region of interest" description="Disordered" evidence="1">
    <location>
        <begin position="357"/>
        <end position="400"/>
    </location>
</feature>